<dbReference type="Proteomes" id="UP000541558">
    <property type="component" value="Unassembled WGS sequence"/>
</dbReference>
<feature type="transmembrane region" description="Helical" evidence="1">
    <location>
        <begin position="20"/>
        <end position="42"/>
    </location>
</feature>
<keyword evidence="1" id="KW-1133">Transmembrane helix</keyword>
<feature type="transmembrane region" description="Helical" evidence="1">
    <location>
        <begin position="63"/>
        <end position="84"/>
    </location>
</feature>
<sequence length="334" mass="38087">MSTGRLNGMALDPLTLQYRKYYLVSFWVETLIYGGYVFLFGIAMNVLRRKDEIKSFSFRFQNACHIIMFFLISIHNCTNVFRMIHAYAEVPLTDRSPAAPVNYIRKCSNWDCYMFMVISALLTWTGEILLIYRCFLVWQRSRRIVILPCILFLISVGTTIFGLYWFQHPFDIPYPKAQYALGMPFPIGLAQGVLTTGLIAYRIWKQHRQTVRAGAYLQSNGGALSLLAVFRILVESAMIWTSEVLITTILFYLRHPAVVIVQHATIPSIGIVFSLITVRAHVAREEAARVVTPSYVRSHPRTLTAPSFTPASWLDHGSSEDYYSSFAIHVASLS</sequence>
<feature type="transmembrane region" description="Helical" evidence="1">
    <location>
        <begin position="144"/>
        <end position="165"/>
    </location>
</feature>
<organism evidence="2 3">
    <name type="scientific">Ephemerocybe angulata</name>
    <dbReference type="NCBI Taxonomy" id="980116"/>
    <lineage>
        <taxon>Eukaryota</taxon>
        <taxon>Fungi</taxon>
        <taxon>Dikarya</taxon>
        <taxon>Basidiomycota</taxon>
        <taxon>Agaricomycotina</taxon>
        <taxon>Agaricomycetes</taxon>
        <taxon>Agaricomycetidae</taxon>
        <taxon>Agaricales</taxon>
        <taxon>Agaricineae</taxon>
        <taxon>Psathyrellaceae</taxon>
        <taxon>Ephemerocybe</taxon>
    </lineage>
</organism>
<protein>
    <submittedName>
        <fullName evidence="2">Uncharacterized protein</fullName>
    </submittedName>
</protein>
<accession>A0A8H5ESX5</accession>
<feature type="transmembrane region" description="Helical" evidence="1">
    <location>
        <begin position="185"/>
        <end position="204"/>
    </location>
</feature>
<keyword evidence="1" id="KW-0812">Transmembrane</keyword>
<evidence type="ECO:0000313" key="3">
    <source>
        <dbReference type="Proteomes" id="UP000541558"/>
    </source>
</evidence>
<name>A0A8H5ESX5_9AGAR</name>
<keyword evidence="1" id="KW-0472">Membrane</keyword>
<keyword evidence="3" id="KW-1185">Reference proteome</keyword>
<feature type="transmembrane region" description="Helical" evidence="1">
    <location>
        <begin position="224"/>
        <end position="253"/>
    </location>
</feature>
<evidence type="ECO:0000313" key="2">
    <source>
        <dbReference type="EMBL" id="KAF5311245.1"/>
    </source>
</evidence>
<dbReference type="EMBL" id="JAACJK010000228">
    <property type="protein sequence ID" value="KAF5311245.1"/>
    <property type="molecule type" value="Genomic_DNA"/>
</dbReference>
<dbReference type="OrthoDB" id="3346544at2759"/>
<gene>
    <name evidence="2" type="ORF">D9611_013017</name>
</gene>
<feature type="transmembrane region" description="Helical" evidence="1">
    <location>
        <begin position="113"/>
        <end position="132"/>
    </location>
</feature>
<proteinExistence type="predicted"/>
<comment type="caution">
    <text evidence="2">The sequence shown here is derived from an EMBL/GenBank/DDBJ whole genome shotgun (WGS) entry which is preliminary data.</text>
</comment>
<evidence type="ECO:0000256" key="1">
    <source>
        <dbReference type="SAM" id="Phobius"/>
    </source>
</evidence>
<feature type="transmembrane region" description="Helical" evidence="1">
    <location>
        <begin position="259"/>
        <end position="278"/>
    </location>
</feature>
<dbReference type="AlphaFoldDB" id="A0A8H5ESX5"/>
<reference evidence="2 3" key="1">
    <citation type="journal article" date="2020" name="ISME J.">
        <title>Uncovering the hidden diversity of litter-decomposition mechanisms in mushroom-forming fungi.</title>
        <authorList>
            <person name="Floudas D."/>
            <person name="Bentzer J."/>
            <person name="Ahren D."/>
            <person name="Johansson T."/>
            <person name="Persson P."/>
            <person name="Tunlid A."/>
        </authorList>
    </citation>
    <scope>NUCLEOTIDE SEQUENCE [LARGE SCALE GENOMIC DNA]</scope>
    <source>
        <strain evidence="2 3">CBS 175.51</strain>
    </source>
</reference>